<proteinExistence type="predicted"/>
<reference evidence="2" key="1">
    <citation type="submission" date="2018-01" db="EMBL/GenBank/DDBJ databases">
        <title>An insight into the sialome of Amazonian anophelines.</title>
        <authorList>
            <person name="Ribeiro J.M."/>
            <person name="Scarpassa V."/>
            <person name="Calvo E."/>
        </authorList>
    </citation>
    <scope>NUCLEOTIDE SEQUENCE</scope>
</reference>
<feature type="signal peptide" evidence="1">
    <location>
        <begin position="1"/>
        <end position="17"/>
    </location>
</feature>
<evidence type="ECO:0000256" key="1">
    <source>
        <dbReference type="SAM" id="SignalP"/>
    </source>
</evidence>
<feature type="chain" id="PRO_5014973446" evidence="1">
    <location>
        <begin position="18"/>
        <end position="73"/>
    </location>
</feature>
<evidence type="ECO:0000313" key="2">
    <source>
        <dbReference type="EMBL" id="MBW76028.1"/>
    </source>
</evidence>
<name>A0A2M4DFS7_ANODA</name>
<organism evidence="2">
    <name type="scientific">Anopheles darlingi</name>
    <name type="common">Mosquito</name>
    <dbReference type="NCBI Taxonomy" id="43151"/>
    <lineage>
        <taxon>Eukaryota</taxon>
        <taxon>Metazoa</taxon>
        <taxon>Ecdysozoa</taxon>
        <taxon>Arthropoda</taxon>
        <taxon>Hexapoda</taxon>
        <taxon>Insecta</taxon>
        <taxon>Pterygota</taxon>
        <taxon>Neoptera</taxon>
        <taxon>Endopterygota</taxon>
        <taxon>Diptera</taxon>
        <taxon>Nematocera</taxon>
        <taxon>Culicoidea</taxon>
        <taxon>Culicidae</taxon>
        <taxon>Anophelinae</taxon>
        <taxon>Anopheles</taxon>
    </lineage>
</organism>
<sequence>MLIFLLLLLLVSYKCRSRWLLMSLTVGPRPVSVYVLSCFRFIACQLPLPPYESSGPIFALEASIHPERAKSSV</sequence>
<dbReference type="AlphaFoldDB" id="A0A2M4DFS7"/>
<accession>A0A2M4DFS7</accession>
<dbReference type="EMBL" id="GGFL01011850">
    <property type="protein sequence ID" value="MBW76028.1"/>
    <property type="molecule type" value="Transcribed_RNA"/>
</dbReference>
<keyword evidence="1" id="KW-0732">Signal</keyword>
<protein>
    <submittedName>
        <fullName evidence="2">Putative secreted protein</fullName>
    </submittedName>
</protein>